<dbReference type="PROSITE" id="PS00166">
    <property type="entry name" value="ENOYL_COA_HYDRATASE"/>
    <property type="match status" value="1"/>
</dbReference>
<dbReference type="AlphaFoldDB" id="A0A5J6SG03"/>
<proteinExistence type="inferred from homology"/>
<dbReference type="InterPro" id="IPR001753">
    <property type="entry name" value="Enoyl-CoA_hydra/iso"/>
</dbReference>
<keyword evidence="3" id="KW-0413">Isomerase</keyword>
<dbReference type="InterPro" id="IPR018376">
    <property type="entry name" value="Enoyl-CoA_hyd/isom_CS"/>
</dbReference>
<organism evidence="3">
    <name type="scientific">Rathayibacter iranicus</name>
    <dbReference type="NCBI Taxonomy" id="59737"/>
    <lineage>
        <taxon>Bacteria</taxon>
        <taxon>Bacillati</taxon>
        <taxon>Actinomycetota</taxon>
        <taxon>Actinomycetes</taxon>
        <taxon>Micrococcales</taxon>
        <taxon>Microbacteriaceae</taxon>
        <taxon>Rathayibacter</taxon>
    </lineage>
</organism>
<evidence type="ECO:0000256" key="2">
    <source>
        <dbReference type="RuleBase" id="RU003707"/>
    </source>
</evidence>
<dbReference type="GO" id="GO:0016853">
    <property type="term" value="F:isomerase activity"/>
    <property type="evidence" value="ECO:0007669"/>
    <property type="project" value="UniProtKB-KW"/>
</dbReference>
<dbReference type="SUPFAM" id="SSF52096">
    <property type="entry name" value="ClpP/crotonase"/>
    <property type="match status" value="1"/>
</dbReference>
<dbReference type="Pfam" id="PF00378">
    <property type="entry name" value="ECH_1"/>
    <property type="match status" value="1"/>
</dbReference>
<dbReference type="CDD" id="cd06558">
    <property type="entry name" value="crotonase-like"/>
    <property type="match status" value="1"/>
</dbReference>
<dbReference type="PANTHER" id="PTHR11941">
    <property type="entry name" value="ENOYL-COA HYDRATASE-RELATED"/>
    <property type="match status" value="1"/>
</dbReference>
<gene>
    <name evidence="3" type="primary">tunQ</name>
</gene>
<protein>
    <submittedName>
        <fullName evidence="3">Enoyl-CoA hydratase/isomerase</fullName>
    </submittedName>
</protein>
<dbReference type="EMBL" id="MH813486">
    <property type="protein sequence ID" value="QFF92402.1"/>
    <property type="molecule type" value="Genomic_DNA"/>
</dbReference>
<evidence type="ECO:0000256" key="1">
    <source>
        <dbReference type="ARBA" id="ARBA00005254"/>
    </source>
</evidence>
<dbReference type="GO" id="GO:0006635">
    <property type="term" value="P:fatty acid beta-oxidation"/>
    <property type="evidence" value="ECO:0007669"/>
    <property type="project" value="TreeGrafter"/>
</dbReference>
<sequence length="351" mass="37410">MTIDNSMQPRSSALCRSLSVSELIGVDEVYHVDGGLPLRVIRLGGGTKRTKGNIFDAQMLSGLESELAHTFEANAIGLVITGTRGFFSVGADVQSFKGQSASDVGNFIDRGLHVMEQLRTAPIPTVALVNGVALGGGLELALHCDLRVATSTVRAIGFPESGHGFLPSWGGVGLVSRLTSQTVAKEILFDRVSPQTYLTGVDAVAIGLLHLAVPSHILHENAEVLFDLVDLATAYRARRSVGGNGQRDRSRIIDTYGRGGSMADLLDVGPDGLIEFARLHDYGETARRVRSITLQRLLGTRRDEDHNEESCSGCRRGCGVTSGRNGTCGGGLDADSQRIDDPQCRAVEGTR</sequence>
<evidence type="ECO:0000313" key="4">
    <source>
        <dbReference type="EMBL" id="QFF92418.1"/>
    </source>
</evidence>
<dbReference type="Gene3D" id="3.90.226.10">
    <property type="entry name" value="2-enoyl-CoA Hydratase, Chain A, domain 1"/>
    <property type="match status" value="1"/>
</dbReference>
<accession>A0A5J6SG03</accession>
<reference evidence="3" key="1">
    <citation type="submission" date="2018-08" db="EMBL/GenBank/DDBJ databases">
        <title>Conservation of the tunicamycin-related biosynthetic gene cluster in the select agent Rathayibacter toxicus, and its identification in other Rathayibacter species.</title>
        <authorList>
            <person name="Tancos M.A."/>
            <person name="Sechler A.J."/>
            <person name="Davis E.W.Jr."/>
            <person name="Chang J.H."/>
            <person name="Rogers E.E."/>
        </authorList>
    </citation>
    <scope>NUCLEOTIDE SEQUENCE</scope>
    <source>
        <strain evidence="4">FH164</strain>
        <strain evidence="3">FH176</strain>
    </source>
</reference>
<comment type="similarity">
    <text evidence="1 2">Belongs to the enoyl-CoA hydratase/isomerase family.</text>
</comment>
<evidence type="ECO:0000313" key="3">
    <source>
        <dbReference type="EMBL" id="QFF92402.1"/>
    </source>
</evidence>
<name>A0A5J6SG03_9MICO</name>
<dbReference type="EMBL" id="MH813487">
    <property type="protein sequence ID" value="QFF92418.1"/>
    <property type="molecule type" value="Genomic_DNA"/>
</dbReference>
<dbReference type="InterPro" id="IPR029045">
    <property type="entry name" value="ClpP/crotonase-like_dom_sf"/>
</dbReference>
<dbReference type="PANTHER" id="PTHR11941:SF54">
    <property type="entry name" value="ENOYL-COA HYDRATASE, MITOCHONDRIAL"/>
    <property type="match status" value="1"/>
</dbReference>